<dbReference type="SUPFAM" id="SSF55920">
    <property type="entry name" value="Creatinase/aminopeptidase"/>
    <property type="match status" value="1"/>
</dbReference>
<comment type="similarity">
    <text evidence="1">Belongs to the peptidase M24 family. SPT16 subfamily.</text>
</comment>
<comment type="subunit">
    <text evidence="1">Component of the FACT complex.</text>
</comment>
<organism evidence="3 4">
    <name type="scientific">Centaurea solstitialis</name>
    <name type="common">yellow star-thistle</name>
    <dbReference type="NCBI Taxonomy" id="347529"/>
    <lineage>
        <taxon>Eukaryota</taxon>
        <taxon>Viridiplantae</taxon>
        <taxon>Streptophyta</taxon>
        <taxon>Embryophyta</taxon>
        <taxon>Tracheophyta</taxon>
        <taxon>Spermatophyta</taxon>
        <taxon>Magnoliopsida</taxon>
        <taxon>eudicotyledons</taxon>
        <taxon>Gunneridae</taxon>
        <taxon>Pentapetalae</taxon>
        <taxon>asterids</taxon>
        <taxon>campanulids</taxon>
        <taxon>Asterales</taxon>
        <taxon>Asteraceae</taxon>
        <taxon>Carduoideae</taxon>
        <taxon>Cardueae</taxon>
        <taxon>Centaureinae</taxon>
        <taxon>Centaurea</taxon>
    </lineage>
</organism>
<keyword evidence="1" id="KW-0158">Chromosome</keyword>
<dbReference type="Pfam" id="PF14826">
    <property type="entry name" value="FACT-Spt16_Nlob"/>
    <property type="match status" value="1"/>
</dbReference>
<comment type="subcellular location">
    <subcellularLocation>
        <location evidence="1">Nucleus</location>
    </subcellularLocation>
    <subcellularLocation>
        <location evidence="1">Chromosome</location>
    </subcellularLocation>
</comment>
<protein>
    <recommendedName>
        <fullName evidence="1">FACT complex subunit</fullName>
    </recommendedName>
</protein>
<dbReference type="Proteomes" id="UP001172457">
    <property type="component" value="Chromosome 3"/>
</dbReference>
<keyword evidence="1" id="KW-0804">Transcription</keyword>
<dbReference type="PANTHER" id="PTHR13980:SF15">
    <property type="entry name" value="FACT COMPLEX SUBUNIT SPT16"/>
    <property type="match status" value="1"/>
</dbReference>
<keyword evidence="4" id="KW-1185">Reference proteome</keyword>
<evidence type="ECO:0000256" key="1">
    <source>
        <dbReference type="RuleBase" id="RU367052"/>
    </source>
</evidence>
<dbReference type="Pfam" id="PF00557">
    <property type="entry name" value="Peptidase_M24"/>
    <property type="match status" value="1"/>
</dbReference>
<dbReference type="GO" id="GO:0006260">
    <property type="term" value="P:DNA replication"/>
    <property type="evidence" value="ECO:0007669"/>
    <property type="project" value="UniProtKB-KW"/>
</dbReference>
<dbReference type="InterPro" id="IPR040258">
    <property type="entry name" value="Spt16"/>
</dbReference>
<dbReference type="GO" id="GO:0035101">
    <property type="term" value="C:FACT complex"/>
    <property type="evidence" value="ECO:0007669"/>
    <property type="project" value="UniProtKB-UniRule"/>
</dbReference>
<keyword evidence="1" id="KW-0227">DNA damage</keyword>
<comment type="function">
    <text evidence="1">Component of the FACT complex, a general chromatin factor that acts to reorganize nucleosomes. The FACT complex is involved in multiple processes that require DNA as a template such as mRNA elongation, DNA replication and DNA repair. During transcription elongation the FACT complex acts as a histone chaperone that both destabilizes and restores nucleosomal structure. It facilitates the passage of RNA polymerase II and transcription by promoting the dissociation of one histone H2A-H2B dimer from the nucleosome, then subsequently promotes the reestablishment of the nucleosome following the passage of RNA polymerase II.</text>
</comment>
<keyword evidence="1" id="KW-0234">DNA repair</keyword>
<dbReference type="InterPro" id="IPR036005">
    <property type="entry name" value="Creatinase/aminopeptidase-like"/>
</dbReference>
<name>A0AA38TFH2_9ASTR</name>
<reference evidence="3" key="1">
    <citation type="submission" date="2023-03" db="EMBL/GenBank/DDBJ databases">
        <title>Chromosome-scale reference genome and RAD-based genetic map of yellow starthistle (Centaurea solstitialis) reveal putative structural variation and QTLs associated with invader traits.</title>
        <authorList>
            <person name="Reatini B."/>
            <person name="Cang F.A."/>
            <person name="Jiang Q."/>
            <person name="Mckibben M.T.W."/>
            <person name="Barker M.S."/>
            <person name="Rieseberg L.H."/>
            <person name="Dlugosch K.M."/>
        </authorList>
    </citation>
    <scope>NUCLEOTIDE SEQUENCE</scope>
    <source>
        <strain evidence="3">CAN-66</strain>
        <tissue evidence="3">Leaf</tissue>
    </source>
</reference>
<dbReference type="Gene3D" id="3.90.230.10">
    <property type="entry name" value="Creatinase/methionine aminopeptidase superfamily"/>
    <property type="match status" value="2"/>
</dbReference>
<dbReference type="GO" id="GO:0006368">
    <property type="term" value="P:transcription elongation by RNA polymerase II"/>
    <property type="evidence" value="ECO:0007669"/>
    <property type="project" value="TreeGrafter"/>
</dbReference>
<dbReference type="EMBL" id="JARYMX010000003">
    <property type="protein sequence ID" value="KAJ9555978.1"/>
    <property type="molecule type" value="Genomic_DNA"/>
</dbReference>
<dbReference type="Gene3D" id="3.40.350.10">
    <property type="entry name" value="Creatinase/prolidase N-terminal domain"/>
    <property type="match status" value="1"/>
</dbReference>
<dbReference type="PANTHER" id="PTHR13980">
    <property type="entry name" value="CDC68 RELATED"/>
    <property type="match status" value="1"/>
</dbReference>
<dbReference type="GO" id="GO:0006281">
    <property type="term" value="P:DNA repair"/>
    <property type="evidence" value="ECO:0007669"/>
    <property type="project" value="UniProtKB-UniRule"/>
</dbReference>
<dbReference type="InterPro" id="IPR029148">
    <property type="entry name" value="FACT-SPT16_Nlobe"/>
</dbReference>
<keyword evidence="1" id="KW-0539">Nucleus</keyword>
<dbReference type="InterPro" id="IPR029149">
    <property type="entry name" value="Creatin/AminoP/Spt16_N"/>
</dbReference>
<dbReference type="SMART" id="SM01285">
    <property type="entry name" value="FACT-Spt16_Nlob"/>
    <property type="match status" value="1"/>
</dbReference>
<keyword evidence="1" id="KW-0235">DNA replication</keyword>
<evidence type="ECO:0000313" key="4">
    <source>
        <dbReference type="Proteomes" id="UP001172457"/>
    </source>
</evidence>
<accession>A0AA38TFH2</accession>
<comment type="caution">
    <text evidence="3">The sequence shown here is derived from an EMBL/GenBank/DDBJ whole genome shotgun (WGS) entry which is preliminary data.</text>
</comment>
<sequence length="289" mass="32186">MADHQTHPSMGAGGYTIDAATLVRRLQSLYSHWREHRDELWGSSSAFAVATPPPSDDLRYLKSSALNIWLLGYEFPETIMVFSDKQMHILSSQKKVSMLEVVKKSAKEAVDLFAVKEACELTSVIEAAYLTASAMKLFVVPKLEKVIDKEKKVTHSSLMNETKKAILEPARIKVKLKADDVDICYPPIFQSGGNFDIRRFKTFLMDSNATQSKAYQPGNKASTVYKAAYAAVEKEASELISNLTKSAGTGTGLEFRESGMSLSEKNDRVLKAGMVFKRFAWVSEHAEKE</sequence>
<dbReference type="InterPro" id="IPR000994">
    <property type="entry name" value="Pept_M24"/>
</dbReference>
<keyword evidence="1" id="KW-0805">Transcription regulation</keyword>
<evidence type="ECO:0000313" key="3">
    <source>
        <dbReference type="EMBL" id="KAJ9555978.1"/>
    </source>
</evidence>
<feature type="domain" description="FACT complex subunit SPT16 N-terminal lobe" evidence="2">
    <location>
        <begin position="17"/>
        <end position="159"/>
    </location>
</feature>
<dbReference type="GO" id="GO:0031491">
    <property type="term" value="F:nucleosome binding"/>
    <property type="evidence" value="ECO:0007669"/>
    <property type="project" value="TreeGrafter"/>
</dbReference>
<evidence type="ECO:0000259" key="2">
    <source>
        <dbReference type="SMART" id="SM01285"/>
    </source>
</evidence>
<dbReference type="AlphaFoldDB" id="A0AA38TFH2"/>
<gene>
    <name evidence="3" type="ORF">OSB04_010592</name>
</gene>
<proteinExistence type="inferred from homology"/>